<dbReference type="SUPFAM" id="SSF82607">
    <property type="entry name" value="YbaB-like"/>
    <property type="match status" value="1"/>
</dbReference>
<evidence type="ECO:0000313" key="1">
    <source>
        <dbReference type="EMBL" id="UWZ53492.1"/>
    </source>
</evidence>
<organism evidence="1 2">
    <name type="scientific">Dactylosporangium aurantiacum</name>
    <dbReference type="NCBI Taxonomy" id="35754"/>
    <lineage>
        <taxon>Bacteria</taxon>
        <taxon>Bacillati</taxon>
        <taxon>Actinomycetota</taxon>
        <taxon>Actinomycetes</taxon>
        <taxon>Micromonosporales</taxon>
        <taxon>Micromonosporaceae</taxon>
        <taxon>Dactylosporangium</taxon>
    </lineage>
</organism>
<protein>
    <submittedName>
        <fullName evidence="1">YbaB/EbfC family nucleoid-associated protein</fullName>
    </submittedName>
</protein>
<dbReference type="Pfam" id="PF02575">
    <property type="entry name" value="YbaB_DNA_bd"/>
    <property type="match status" value="1"/>
</dbReference>
<dbReference type="InterPro" id="IPR004401">
    <property type="entry name" value="YbaB/EbfC"/>
</dbReference>
<proteinExistence type="predicted"/>
<dbReference type="Gene3D" id="3.30.1310.10">
    <property type="entry name" value="Nucleoid-associated protein YbaB-like domain"/>
    <property type="match status" value="1"/>
</dbReference>
<reference evidence="1" key="1">
    <citation type="submission" date="2021-04" db="EMBL/GenBank/DDBJ databases">
        <title>Dactylosporangium aurantiacum NRRL B-8018 full assembly.</title>
        <authorList>
            <person name="Hartkoorn R.C."/>
            <person name="Beaudoing E."/>
            <person name="Hot D."/>
        </authorList>
    </citation>
    <scope>NUCLEOTIDE SEQUENCE</scope>
    <source>
        <strain evidence="1">NRRL B-8018</strain>
    </source>
</reference>
<dbReference type="InterPro" id="IPR036894">
    <property type="entry name" value="YbaB-like_sf"/>
</dbReference>
<dbReference type="GO" id="GO:0003677">
    <property type="term" value="F:DNA binding"/>
    <property type="evidence" value="ECO:0007669"/>
    <property type="project" value="InterPro"/>
</dbReference>
<sequence length="141" mass="15439">MDPNVDPDKLVEDALRQMRQVEDFQRRSAAMIGRGEALDGLVTAEARGDAGLSQITIDPRAMRTSSQDLGEATLRAAQGALEDLRRQTMEAMREVLGDDVMAAVDGTGDPGKLVAEAEQRFQMSADEAMETLERLRRQGGY</sequence>
<dbReference type="KEGG" id="daur:Daura_44325"/>
<name>A0A9Q9ICF4_9ACTN</name>
<keyword evidence="2" id="KW-1185">Reference proteome</keyword>
<dbReference type="RefSeq" id="WP_033364016.1">
    <property type="nucleotide sequence ID" value="NZ_CP073767.1"/>
</dbReference>
<dbReference type="OrthoDB" id="3392909at2"/>
<dbReference type="AlphaFoldDB" id="A0A9Q9ICF4"/>
<gene>
    <name evidence="1" type="ORF">Daura_44325</name>
</gene>
<accession>A0A9Q9ICF4</accession>
<evidence type="ECO:0000313" key="2">
    <source>
        <dbReference type="Proteomes" id="UP001058003"/>
    </source>
</evidence>
<dbReference type="EMBL" id="CP073767">
    <property type="protein sequence ID" value="UWZ53492.1"/>
    <property type="molecule type" value="Genomic_DNA"/>
</dbReference>
<dbReference type="Proteomes" id="UP001058003">
    <property type="component" value="Chromosome"/>
</dbReference>